<feature type="disulfide bond" evidence="9">
    <location>
        <begin position="588"/>
        <end position="606"/>
    </location>
</feature>
<dbReference type="PANTHER" id="PTHR11640">
    <property type="entry name" value="NEPHRIN"/>
    <property type="match status" value="1"/>
</dbReference>
<dbReference type="InterPro" id="IPR003599">
    <property type="entry name" value="Ig_sub"/>
</dbReference>
<dbReference type="PROSITE" id="PS50835">
    <property type="entry name" value="IG_LIKE"/>
    <property type="match status" value="9"/>
</dbReference>
<dbReference type="SMART" id="SM00409">
    <property type="entry name" value="IG"/>
    <property type="match status" value="11"/>
</dbReference>
<proteinExistence type="predicted"/>
<keyword evidence="6" id="KW-0325">Glycoprotein</keyword>
<dbReference type="Gene3D" id="4.10.400.10">
    <property type="entry name" value="Low-density Lipoprotein Receptor"/>
    <property type="match status" value="1"/>
</dbReference>
<dbReference type="PROSITE" id="PS50050">
    <property type="entry name" value="TNFR_NGFR_2"/>
    <property type="match status" value="1"/>
</dbReference>
<feature type="domain" description="Ig-like" evidence="12">
    <location>
        <begin position="1563"/>
        <end position="1638"/>
    </location>
</feature>
<evidence type="ECO:0000256" key="2">
    <source>
        <dbReference type="ARBA" id="ARBA00022729"/>
    </source>
</evidence>
<dbReference type="CDD" id="cd00112">
    <property type="entry name" value="LDLa"/>
    <property type="match status" value="2"/>
</dbReference>
<dbReference type="Gene3D" id="2.60.40.10">
    <property type="entry name" value="Immunoglobulins"/>
    <property type="match status" value="6"/>
</dbReference>
<keyword evidence="7" id="KW-0424">Laminin EGF-like domain</keyword>
<feature type="domain" description="TNFR-Cys" evidence="11">
    <location>
        <begin position="1100"/>
        <end position="1146"/>
    </location>
</feature>
<evidence type="ECO:0000256" key="3">
    <source>
        <dbReference type="ARBA" id="ARBA00022737"/>
    </source>
</evidence>
<comment type="caution">
    <text evidence="14">The sequence shown here is derived from an EMBL/GenBank/DDBJ whole genome shotgun (WGS) entry which is preliminary data.</text>
</comment>
<feature type="domain" description="Ig-like" evidence="12">
    <location>
        <begin position="3950"/>
        <end position="4054"/>
    </location>
</feature>
<dbReference type="GO" id="GO:0005886">
    <property type="term" value="C:plasma membrane"/>
    <property type="evidence" value="ECO:0007669"/>
    <property type="project" value="TreeGrafter"/>
</dbReference>
<feature type="domain" description="Ig-like" evidence="12">
    <location>
        <begin position="24"/>
        <end position="79"/>
    </location>
</feature>
<feature type="disulfide bond" evidence="9">
    <location>
        <begin position="581"/>
        <end position="593"/>
    </location>
</feature>
<evidence type="ECO:0000256" key="8">
    <source>
        <dbReference type="ARBA" id="ARBA00023319"/>
    </source>
</evidence>
<dbReference type="Pfam" id="PF00052">
    <property type="entry name" value="Laminin_B"/>
    <property type="match status" value="1"/>
</dbReference>
<feature type="disulfide bond" evidence="9">
    <location>
        <begin position="646"/>
        <end position="661"/>
    </location>
</feature>
<dbReference type="InterPro" id="IPR002172">
    <property type="entry name" value="LDrepeatLR_classA_rpt"/>
</dbReference>
<evidence type="ECO:0000256" key="5">
    <source>
        <dbReference type="ARBA" id="ARBA00023157"/>
    </source>
</evidence>
<dbReference type="PROSITE" id="PS51115">
    <property type="entry name" value="LAMININ_IVA"/>
    <property type="match status" value="1"/>
</dbReference>
<dbReference type="Pfam" id="PF13927">
    <property type="entry name" value="Ig_3"/>
    <property type="match status" value="1"/>
</dbReference>
<dbReference type="InterPro" id="IPR000034">
    <property type="entry name" value="Laminin_IV"/>
</dbReference>
<dbReference type="Proteomes" id="UP001292079">
    <property type="component" value="Unassembled WGS sequence"/>
</dbReference>
<reference evidence="14" key="1">
    <citation type="submission" date="2022-04" db="EMBL/GenBank/DDBJ databases">
        <authorList>
            <person name="Xu L."/>
            <person name="Lv Z."/>
        </authorList>
    </citation>
    <scope>NUCLEOTIDE SEQUENCE</scope>
    <source>
        <strain evidence="14">LV_2022a</strain>
    </source>
</reference>
<dbReference type="SMART" id="SM00180">
    <property type="entry name" value="EGF_Lam"/>
    <property type="match status" value="3"/>
</dbReference>
<dbReference type="GO" id="GO:0050839">
    <property type="term" value="F:cell adhesion molecule binding"/>
    <property type="evidence" value="ECO:0007669"/>
    <property type="project" value="TreeGrafter"/>
</dbReference>
<dbReference type="InterPro" id="IPR003598">
    <property type="entry name" value="Ig_sub2"/>
</dbReference>
<evidence type="ECO:0008006" key="16">
    <source>
        <dbReference type="Google" id="ProtNLM"/>
    </source>
</evidence>
<dbReference type="PROSITE" id="PS00022">
    <property type="entry name" value="EGF_1"/>
    <property type="match status" value="1"/>
</dbReference>
<name>A0AAE2D2W1_SCHME</name>
<evidence type="ECO:0000256" key="4">
    <source>
        <dbReference type="ARBA" id="ARBA00023136"/>
    </source>
</evidence>
<dbReference type="InterPro" id="IPR036055">
    <property type="entry name" value="LDL_receptor-like_sf"/>
</dbReference>
<feature type="repeat" description="TNFR-Cys" evidence="10">
    <location>
        <begin position="1100"/>
        <end position="1146"/>
    </location>
</feature>
<dbReference type="PRINTS" id="PR00261">
    <property type="entry name" value="LDLRECEPTOR"/>
</dbReference>
<dbReference type="GO" id="GO:0030154">
    <property type="term" value="P:cell differentiation"/>
    <property type="evidence" value="ECO:0007669"/>
    <property type="project" value="UniProtKB-ARBA"/>
</dbReference>
<evidence type="ECO:0000259" key="13">
    <source>
        <dbReference type="PROSITE" id="PS51115"/>
    </source>
</evidence>
<dbReference type="PROSITE" id="PS01248">
    <property type="entry name" value="EGF_LAM_1"/>
    <property type="match status" value="2"/>
</dbReference>
<dbReference type="InterPro" id="IPR007110">
    <property type="entry name" value="Ig-like_dom"/>
</dbReference>
<feature type="domain" description="Ig-like" evidence="12">
    <location>
        <begin position="383"/>
        <end position="490"/>
    </location>
</feature>
<evidence type="ECO:0000259" key="12">
    <source>
        <dbReference type="PROSITE" id="PS50835"/>
    </source>
</evidence>
<evidence type="ECO:0000256" key="6">
    <source>
        <dbReference type="ARBA" id="ARBA00023180"/>
    </source>
</evidence>
<sequence>MMLVTYDTFVYERKETQIIEGVLGEQLTITCNPTLSQIITNNSSVVWYKLPGLKINQQFNSTLYINNLTIDDLGTYFCTEYTNSLKHHLPVQRIEVWSNNFMSEINFGRLINSINHKYYQCPNIPNENTFVLWEYPIGSLIVNEYSDKLEYTIKRYSKKHILPICHYNWIEQLITSSEQEIYLKRIRRLTELTPYITISRRIDPDDPTVILQCHMPSIEPESYTYNYQWSTVESGKVGDSETIVRQIIVDHLPDDGVKKDTSITCEVTSTETGESVGSIKLDLEPKPIGTTGKMELSESTAEIYSYRIGESLELHCEIDRDSTETGSDVVWSFNGGTLPLGTHRLDKLRTSIIVIKEMQNIHEGQYECQQKTKKLRGHILQAPTIVTIKILPEEDERWANAGDISEFHCRLDGREHGNQLIDWYFIPVGDDDDREISIHNDVKIDNPDSTPSTSFLSIINVQKYHEGLYVCRALNLKDTAKLIVKTRGLTVTPEEVKARPGTTVQFLCELSSINGMQGGKVFWMRTDRHDLRPGKEEVIGTNGGRALLIVKDVGRFDHNITYMCTDGYSKDYGKLYVQEVCAPGYRPCGAQECLEETKFCDGIIDCEDGYDEIPSKCSECGANENVCGMVNDVKPLKNCYLQFWHCDGEDDCGNNFDESNCPAPSEYDKCNGTHYFCPQGDKMIARAFMCDSVPDCEPNGDDESECSYPSIIEPSGETHLIGHQSGNLTLTCVAYGRPPPTISWRYNWGHIRDGIKYSINYTVTSCNMAVSHLTLSDLESRASGLYTCEAVNRGRALAPDFLVNVAKGGLCKSPQFNDAAWFDDMCLSCYCSNVTDKCTSVKGYRKSPHDKSFNFNNGPITLSTYNKDGSIEEGQGVTEIDGDILRIPDVPNEATFVESNYSLAGSWVTSYGYDIKLNLRLFGESFNYLHGPFIILYSPDRSLYWCPPTDRLLVHTIPTGYDNRIHIRLSERERWFIDKECRESVYQTIGRSGFMQVLSNVKKIGIRVKYFQDQSTLELYNLKLEHAVKSDVPGQWVGEIEQCVCPHGYEGLSCEKCISGYQKDPDDSLKCRPFCACDKCDNEGNCIECPGNRAGPRCQQCKDGYYRPDKNLLSTDCQSCDMCGNNLPYVVKKCHFNPQTDDDYFCKCRVSDDNKLINPNCDRCKLSVDIGEEPPVDAQCEIRPPSSECHFQGTQSISDNDNCQCKIGYTGVKCDECIDGYFNYMGQCLQCYCSGKTTSCRLTDEHYFWNITTDNSAGFSFKVWLGQRTSTSGLQQHEYTTDGNQRIERDMNSFYVKHPLNNKGIIHFGINLIPPKPISSTQSDIPIYKYIYSGKMSFKIDSVKLNPNELTQREANVIVELESPRYGRAWTMATFNLVTQRYEVEFNENWWPGGWRLGTPLNSYESQIGMTRSQLLRLLTTTTSIGIVTSSGNSESLNGMKLSGLSIQVALPIKTNERQLFAREQGLPLAPVEICDCPNPSQSNERELSPSCEGCTDLSKQSVIRLEPLGEDVKCGGCLGAECGECAGGEYIYDIYSGKRLDSCQKALTIDTKSRRIIVKLRESINLVCKTTSYRGGLVTHEWITPNNEYASESMITRQYLMKPNQYSNKNVTTYQSETKLHINSAKIEDTGEYICIAKGVGTELRETFYVIVIDPNVVSPPEIPEDDEINRKFPLPKPSIIDSPVLTVYEIKQNPDNSQITLISGQVKPEILNTHHTTWHSINGTPIDAKIEITDTARGAFIVQLPIPYEIIKSRNDSITGYFIGKDPVYTPEWTRMMEPIIISTEADEITPDDIINPPAEVTIPFMQPYIVQVRTKPGKEDISVTWKKVGPLPETVHEKKDDEIKPEDFNLTLPEGTSQDKTNLNIWAAAEQHEGIYEGIVVRDRDNIEVKRIQTTIRVQPMNDGSKTQLGLAEAAEPIESETEDDHKEPPTWDFIVGGFTPEAKYCEKPTWTVIDYQLNKSIDVTNKVDRTSDANFRVNYPLTSGLYLRFQCQPIPKSNLTGEIKFNISSPDPRIILKPIYDNPDSTFPTRLICMDLNPEYDSSVNLSSSSMNQEMISHALTPTEQRFIIRKNEIPPIRRLEMDWQRIGEFDPFNYDGYYTCFVNNTETNGSKTIKLPSDKVPVQLPEDPFTRLYIYSPDTYVVPQPDGNAKVMIPEGEQLRIYCVFEARPSNEFHGWSVTTPEIENNIKIEHRIYSSLAITDNVSLSLDGKELKCVFGDRSKTLEIAVIPKEERKLHAKILSDAFVDDRLIGITGNDMNLTCDVKNVGRKPATIVRIDWFVQYPNGIRRDIKHTKLADSISTGSKGEWIYFTKLTDKPQGLNIFCVVRLEDIQKATQAYYSSPQVNLWLRKPKLLVYIEGQDRPGIITGIETQTTQIKCIVKDAWRNTTLEEADIAWETKVTSIQEELSNNNERARPQPSPRDYPMLGAKALYDTMVIAGLRQQPNWIARFRCKGTDLKTGTYEYSDYVKLEVLAGDTLEQMPKLRLVTHSDPNSPYPFKVECIDDNQNYESKVTWTRQDESIDPDQITTAPNSAVLKWSYNGIERFDPRIHAGMYTCRSENPYSSSVKQVYIPYDLMQTDYETPITPEVRILSNVNEIFQDSTDRYVRVIQGQPFELTCTFYGHPPPEGGLQWSIDRINGTQNSLSSHWLSMQGLIIHSGRHYWTTIGSLKFDALGRHTGVFQCTALNSIGQIIERDQVRVELHQVYVRINELSESGLIENQKGQNGTITCNAYDGYLQFILPDATYTWEVERINGERVHPNLIADHIEMNNNQLYYYGLSSIANNLRIRCIALNNTARYISTDFSFRVIGGDKLEPLKTSDIEPGATKWISGDGEERITLKIGGKNDLTNHVIIKDGENVQLNCTAYDTVTGRHLTDGNLHFGWRLLGALSESVPEASLTRQSIHSYTTDDGNTGIFKIEDVRSSPNLPQPSARIQCLATSYTDGVTYYSTLVDLIVYPEEIPIDHVKDIKDREKLNRLIISVNGLDERGRLSSNEGSSVRLECIAKDRLTKQLTKEPVLYGWEFSRLDGTPIDTTALIGVGDSRLEVSENRLILQGLKQTTSIRGRCRVTVPSEESTDDVSPPQIDEIFYSPHFRFDIIDSYGIGRRDFIAPIQPIITTKDSDIFIKVIGLDENGALTADKGDNVELKCVAMNQTTNEPITKETTSNIEVNYGLEVIQFNGLPASTSVLAKTIDINPETGDIRLNELHSQMNSKDIRNRIQSRCIAEINYKSDEYLDQGLQRYSSPYFLVNVPKVIEALPDYIDVSRSRYEVTVSGLNNQGVLKLQSGQNIQLKCIIRDKETDTLMDALTQNQYIGWQFPVLPSGSQVNLGDFATNSKVQGNELHLEGVRNDYPENVQGRCWFDDSFMLYYSPFFPVVSPNSVTDGRVRVEVQEIGTTGGKEYSCTAYDSRIGKRLSNVTYDWKFTTPNGDTIPTVYYFDSIESYDNKLKLGIINKHTKLPEHLRHIERIEGRCIVLAKDYTVSDVGYVVDDDGDKVKPGKINVYESRPFVIINPLAIDPNELITSPDSFTKGHRLYVNVDGLTNGAVVSPVGSTVTLTCQVYDSMGNIPVENLNYYWEIKRRDGTPIDTAVLAENYVNVKGPGGNTLIIGSLRSSSAGIIGRCVVTNESLQDLTMLDTMNLLRPGEKIYSSSFDFITTGKRPSDDVVYGGNKDYEIDGKDYEVVIEGLDEDGQLKVAKDDNKTLTVFLRHKETGEQIFPSPPNTCAGIETRYINGYPAPLSSLADTYEFQSDNGKFHLYNMKEPSTALPVQMRFIIEQKKLDDDGKPKDTIRYASKYIDLIPKEDGLPDKLPTEKIYPIIDGLNTCGRLPLVIGNNITLICRPNDTRLLSESLLYDWEVRDKYGQILPRSNFIAKTIKQENNRLVLIGLMKPSIQSYGRCIIMRISGIQDRYSSDYFEIGEHGLDCEPSGPQIIPDIPGYVPKPSERYEVLIRIVGLNEMGEVVAKPGDDVTLKCLALNTTTQEPIPNVSTGWSFMNDYEETLPIGKLATSVKLSNDDELQLTNLNENANARGRCMITLDQKVTLSSPYFRFHVPGETILPHTPISPSYSDKRVRVEINGLNKQNQISVTRVGDDATLRCQAIVVDSSSPLYPVHGVRYGWEWRYTDEDPVLTSNIAVHLETNGDRLGLRGIRPPPGTKGRNVKGRCIVHVPAQQIDSSLSPDDVLVYGSDYFSIDVARKPTTIDPRLIPITGRESDNIEIIVDGLDNEGYLVGNEKDSASVVCEARNRTTKQRLSTEGLRAEYDVIYGWEFF</sequence>
<comment type="subcellular location">
    <subcellularLocation>
        <location evidence="1">Membrane</location>
        <topology evidence="1">Single-pass type I membrane protein</topology>
    </subcellularLocation>
</comment>
<dbReference type="InterPro" id="IPR001368">
    <property type="entry name" value="TNFR/NGFR_Cys_rich_reg"/>
</dbReference>
<dbReference type="InterPro" id="IPR000742">
    <property type="entry name" value="EGF"/>
</dbReference>
<keyword evidence="2" id="KW-0732">Signal</keyword>
<evidence type="ECO:0000256" key="9">
    <source>
        <dbReference type="PROSITE-ProRule" id="PRU00124"/>
    </source>
</evidence>
<feature type="domain" description="Ig-like" evidence="12">
    <location>
        <begin position="2487"/>
        <end position="2573"/>
    </location>
</feature>
<dbReference type="InterPro" id="IPR051275">
    <property type="entry name" value="Cell_adhesion_signaling"/>
</dbReference>
<dbReference type="CDD" id="cd00055">
    <property type="entry name" value="EGF_Lam"/>
    <property type="match status" value="3"/>
</dbReference>
<dbReference type="EMBL" id="JALJAT010000005">
    <property type="protein sequence ID" value="KAK4469493.1"/>
    <property type="molecule type" value="Genomic_DNA"/>
</dbReference>
<dbReference type="PANTHER" id="PTHR11640:SF31">
    <property type="entry name" value="IRREGULAR CHIASM C-ROUGHEST PROTEIN-RELATED"/>
    <property type="match status" value="1"/>
</dbReference>
<feature type="domain" description="Ig-like" evidence="12">
    <location>
        <begin position="285"/>
        <end position="369"/>
    </location>
</feature>
<keyword evidence="3" id="KW-0677">Repeat</keyword>
<accession>A0AAE2D2W1</accession>
<dbReference type="InterPro" id="IPR013783">
    <property type="entry name" value="Ig-like_fold"/>
</dbReference>
<keyword evidence="5 9" id="KW-1015">Disulfide bond</keyword>
<reference evidence="14" key="2">
    <citation type="journal article" date="2023" name="Infect Dis Poverty">
        <title>Chromosome-scale genome of the human blood fluke Schistosoma mekongi and its implications for public health.</title>
        <authorList>
            <person name="Zhou M."/>
            <person name="Xu L."/>
            <person name="Xu D."/>
            <person name="Chen W."/>
            <person name="Khan J."/>
            <person name="Hu Y."/>
            <person name="Huang H."/>
            <person name="Wei H."/>
            <person name="Zhang Y."/>
            <person name="Chusongsang P."/>
            <person name="Tanasarnprasert K."/>
            <person name="Hu X."/>
            <person name="Limpanont Y."/>
            <person name="Lv Z."/>
        </authorList>
    </citation>
    <scope>NUCLEOTIDE SEQUENCE</scope>
    <source>
        <strain evidence="14">LV_2022a</strain>
    </source>
</reference>
<dbReference type="PROSITE" id="PS50068">
    <property type="entry name" value="LDLRA_2"/>
    <property type="match status" value="2"/>
</dbReference>
<evidence type="ECO:0000313" key="14">
    <source>
        <dbReference type="EMBL" id="KAK4469493.1"/>
    </source>
</evidence>
<dbReference type="InterPro" id="IPR036179">
    <property type="entry name" value="Ig-like_dom_sf"/>
</dbReference>
<evidence type="ECO:0000256" key="10">
    <source>
        <dbReference type="PROSITE-ProRule" id="PRU00206"/>
    </source>
</evidence>
<protein>
    <recommendedName>
        <fullName evidence="16">Basement membrane-specific heparan sulfate proteoglycan core protein</fullName>
    </recommendedName>
</protein>
<dbReference type="SMART" id="SM00192">
    <property type="entry name" value="LDLa"/>
    <property type="match status" value="3"/>
</dbReference>
<evidence type="ECO:0000256" key="7">
    <source>
        <dbReference type="ARBA" id="ARBA00023292"/>
    </source>
</evidence>
<feature type="domain" description="Ig-like" evidence="12">
    <location>
        <begin position="2142"/>
        <end position="2229"/>
    </location>
</feature>
<gene>
    <name evidence="14" type="ORF">MN116_006597</name>
</gene>
<feature type="domain" description="Laminin IV type A" evidence="13">
    <location>
        <begin position="839"/>
        <end position="1042"/>
    </location>
</feature>
<keyword evidence="4" id="KW-0472">Membrane</keyword>
<dbReference type="InterPro" id="IPR002049">
    <property type="entry name" value="LE_dom"/>
</dbReference>
<comment type="caution">
    <text evidence="9">Lacks conserved residue(s) required for the propagation of feature annotation.</text>
</comment>
<evidence type="ECO:0000259" key="11">
    <source>
        <dbReference type="PROSITE" id="PS50050"/>
    </source>
</evidence>
<keyword evidence="15" id="KW-1185">Reference proteome</keyword>
<feature type="domain" description="Ig-like" evidence="12">
    <location>
        <begin position="2592"/>
        <end position="2707"/>
    </location>
</feature>
<dbReference type="SMART" id="SM00408">
    <property type="entry name" value="IGc2"/>
    <property type="match status" value="5"/>
</dbReference>
<feature type="domain" description="Ig-like" evidence="12">
    <location>
        <begin position="709"/>
        <end position="804"/>
    </location>
</feature>
<dbReference type="SUPFAM" id="SSF48726">
    <property type="entry name" value="Immunoglobulin"/>
    <property type="match status" value="7"/>
</dbReference>
<dbReference type="GO" id="GO:0098609">
    <property type="term" value="P:cell-cell adhesion"/>
    <property type="evidence" value="ECO:0007669"/>
    <property type="project" value="TreeGrafter"/>
</dbReference>
<dbReference type="SUPFAM" id="SSF57424">
    <property type="entry name" value="LDL receptor-like module"/>
    <property type="match status" value="1"/>
</dbReference>
<keyword evidence="8" id="KW-0393">Immunoglobulin domain</keyword>
<evidence type="ECO:0000256" key="1">
    <source>
        <dbReference type="ARBA" id="ARBA00004479"/>
    </source>
</evidence>
<dbReference type="GO" id="GO:0005911">
    <property type="term" value="C:cell-cell junction"/>
    <property type="evidence" value="ECO:0007669"/>
    <property type="project" value="TreeGrafter"/>
</dbReference>
<organism evidence="14 15">
    <name type="scientific">Schistosoma mekongi</name>
    <name type="common">Parasitic worm</name>
    <dbReference type="NCBI Taxonomy" id="38744"/>
    <lineage>
        <taxon>Eukaryota</taxon>
        <taxon>Metazoa</taxon>
        <taxon>Spiralia</taxon>
        <taxon>Lophotrochozoa</taxon>
        <taxon>Platyhelminthes</taxon>
        <taxon>Trematoda</taxon>
        <taxon>Digenea</taxon>
        <taxon>Strigeidida</taxon>
        <taxon>Schistosomatoidea</taxon>
        <taxon>Schistosomatidae</taxon>
        <taxon>Schistosoma</taxon>
    </lineage>
</organism>
<evidence type="ECO:0000313" key="15">
    <source>
        <dbReference type="Proteomes" id="UP001292079"/>
    </source>
</evidence>